<dbReference type="EMBL" id="CAJVPT010026044">
    <property type="protein sequence ID" value="CAG8677867.1"/>
    <property type="molecule type" value="Genomic_DNA"/>
</dbReference>
<comment type="caution">
    <text evidence="1">The sequence shown here is derived from an EMBL/GenBank/DDBJ whole genome shotgun (WGS) entry which is preliminary data.</text>
</comment>
<evidence type="ECO:0000313" key="2">
    <source>
        <dbReference type="Proteomes" id="UP000789525"/>
    </source>
</evidence>
<sequence>DAVPTEEQKTETQEEEPCHKVFVGNLAFQTGEQQLFDFFNKTVNLVLMKGNKEFK</sequence>
<protein>
    <submittedName>
        <fullName evidence="1">15155_t:CDS:1</fullName>
    </submittedName>
</protein>
<keyword evidence="2" id="KW-1185">Reference proteome</keyword>
<evidence type="ECO:0000313" key="1">
    <source>
        <dbReference type="EMBL" id="CAG8677867.1"/>
    </source>
</evidence>
<dbReference type="Proteomes" id="UP000789525">
    <property type="component" value="Unassembled WGS sequence"/>
</dbReference>
<feature type="non-terminal residue" evidence="1">
    <location>
        <position position="1"/>
    </location>
</feature>
<organism evidence="1 2">
    <name type="scientific">Acaulospora colombiana</name>
    <dbReference type="NCBI Taxonomy" id="27376"/>
    <lineage>
        <taxon>Eukaryota</taxon>
        <taxon>Fungi</taxon>
        <taxon>Fungi incertae sedis</taxon>
        <taxon>Mucoromycota</taxon>
        <taxon>Glomeromycotina</taxon>
        <taxon>Glomeromycetes</taxon>
        <taxon>Diversisporales</taxon>
        <taxon>Acaulosporaceae</taxon>
        <taxon>Acaulospora</taxon>
    </lineage>
</organism>
<proteinExistence type="predicted"/>
<name>A0ACA9NVD1_9GLOM</name>
<gene>
    <name evidence="1" type="ORF">ACOLOM_LOCUS9219</name>
</gene>
<accession>A0ACA9NVD1</accession>
<reference evidence="1" key="1">
    <citation type="submission" date="2021-06" db="EMBL/GenBank/DDBJ databases">
        <authorList>
            <person name="Kallberg Y."/>
            <person name="Tangrot J."/>
            <person name="Rosling A."/>
        </authorList>
    </citation>
    <scope>NUCLEOTIDE SEQUENCE</scope>
    <source>
        <strain evidence="1">CL356</strain>
    </source>
</reference>